<dbReference type="Gramene" id="PNW86348">
    <property type="protein sequence ID" value="PNW86348"/>
    <property type="gene ID" value="CHLRE_02g083000v5"/>
</dbReference>
<dbReference type="AlphaFoldDB" id="A0A2K3E0N5"/>
<evidence type="ECO:0000313" key="3">
    <source>
        <dbReference type="EMBL" id="PNW86348.1"/>
    </source>
</evidence>
<evidence type="ECO:0000256" key="1">
    <source>
        <dbReference type="SAM" id="MobiDB-lite"/>
    </source>
</evidence>
<feature type="compositionally biased region" description="Gly residues" evidence="1">
    <location>
        <begin position="320"/>
        <end position="345"/>
    </location>
</feature>
<feature type="compositionally biased region" description="Polar residues" evidence="1">
    <location>
        <begin position="444"/>
        <end position="454"/>
    </location>
</feature>
<proteinExistence type="predicted"/>
<feature type="region of interest" description="Disordered" evidence="1">
    <location>
        <begin position="53"/>
        <end position="109"/>
    </location>
</feature>
<feature type="region of interest" description="Disordered" evidence="1">
    <location>
        <begin position="418"/>
        <end position="454"/>
    </location>
</feature>
<feature type="compositionally biased region" description="Low complexity" evidence="1">
    <location>
        <begin position="87"/>
        <end position="97"/>
    </location>
</feature>
<feature type="compositionally biased region" description="Gly residues" evidence="1">
    <location>
        <begin position="247"/>
        <end position="271"/>
    </location>
</feature>
<keyword evidence="2" id="KW-1133">Transmembrane helix</keyword>
<name>A0A2K3E0N5_CHLRE</name>
<keyword evidence="2" id="KW-0472">Membrane</keyword>
<dbReference type="RefSeq" id="XP_042926908.1">
    <property type="nucleotide sequence ID" value="XM_043059274.1"/>
</dbReference>
<evidence type="ECO:0000313" key="4">
    <source>
        <dbReference type="Proteomes" id="UP000006906"/>
    </source>
</evidence>
<evidence type="ECO:0000256" key="2">
    <source>
        <dbReference type="SAM" id="Phobius"/>
    </source>
</evidence>
<gene>
    <name evidence="3" type="ORF">CHLRE_02g083000v5</name>
</gene>
<dbReference type="KEGG" id="cre:CHLRE_02g083000v5"/>
<dbReference type="OrthoDB" id="551111at2759"/>
<feature type="region of interest" description="Disordered" evidence="1">
    <location>
        <begin position="202"/>
        <end position="406"/>
    </location>
</feature>
<feature type="region of interest" description="Disordered" evidence="1">
    <location>
        <begin position="1"/>
        <end position="24"/>
    </location>
</feature>
<sequence>MSGHEPCEAYEAAPEEAPTSRRTQQRGLFGYLPLASFVPSFLFSSAAVSKQEALGGKAVEKDGGQREGLPTASSFLRGEQPAAKLGAESSASTGSSAPPSPSHNGSQQRVLVPYRSDRADLSQEAMHSPAPSRLPGGGHGSRQTTKPSYHKQQHQPYSPHDAAAGAVSASPTTSAGGAWGSSYSVAGADVASCCSTGDPGGANGHPGTHNHGSGGPGNGAVASPDPDRSSAVKTRGGGTPRSVRHGQTGGSIDGGGSGGGGGGGSGGGSGLGDTSSVAGGRVVSGRGGAGGAGGGDVGAVMPSVRRSLSSGLGTPSAPEHGGGSGGGNGAGGARGGGNGAGGARGAGNPSGKPPVRASTPFGTVGAAAGAGGSQAQPPISLFGMPLPRVPGTAGGSGSSAHSSLPLISVPGLNHRVRAASPKPRRVPSLSGPIAPNGPAHGHAGSSTATAPKQATITSSSASAAAAAAAASRPSPGALIRYVLAPALLLPVAWPWLLLRLWYVVMCTAGVLAGGAIDAVGALVDLLRRHRPSAELLGGWAVAWLGWLLAAYWAGLAQLQLTAEDALSGLFRVAAPLAAALLRRYPALAVALQPVQAVVGAATATAYGAFCFVHDEIVPVALDLAERLPLVHVLLNRAVTSG</sequence>
<feature type="compositionally biased region" description="Gly residues" evidence="1">
    <location>
        <begin position="285"/>
        <end position="297"/>
    </location>
</feature>
<feature type="transmembrane region" description="Helical" evidence="2">
    <location>
        <begin position="502"/>
        <end position="523"/>
    </location>
</feature>
<feature type="compositionally biased region" description="Low complexity" evidence="1">
    <location>
        <begin position="272"/>
        <end position="284"/>
    </location>
</feature>
<keyword evidence="2" id="KW-0812">Transmembrane</keyword>
<dbReference type="EMBL" id="CM008963">
    <property type="protein sequence ID" value="PNW86348.1"/>
    <property type="molecule type" value="Genomic_DNA"/>
</dbReference>
<dbReference type="Proteomes" id="UP000006906">
    <property type="component" value="Chromosome 2"/>
</dbReference>
<dbReference type="ExpressionAtlas" id="A0A2K3E0N5">
    <property type="expression patterns" value="baseline"/>
</dbReference>
<reference evidence="3 4" key="1">
    <citation type="journal article" date="2007" name="Science">
        <title>The Chlamydomonas genome reveals the evolution of key animal and plant functions.</title>
        <authorList>
            <person name="Merchant S.S."/>
            <person name="Prochnik S.E."/>
            <person name="Vallon O."/>
            <person name="Harris E.H."/>
            <person name="Karpowicz S.J."/>
            <person name="Witman G.B."/>
            <person name="Terry A."/>
            <person name="Salamov A."/>
            <person name="Fritz-Laylin L.K."/>
            <person name="Marechal-Drouard L."/>
            <person name="Marshall W.F."/>
            <person name="Qu L.H."/>
            <person name="Nelson D.R."/>
            <person name="Sanderfoot A.A."/>
            <person name="Spalding M.H."/>
            <person name="Kapitonov V.V."/>
            <person name="Ren Q."/>
            <person name="Ferris P."/>
            <person name="Lindquist E."/>
            <person name="Shapiro H."/>
            <person name="Lucas S.M."/>
            <person name="Grimwood J."/>
            <person name="Schmutz J."/>
            <person name="Cardol P."/>
            <person name="Cerutti H."/>
            <person name="Chanfreau G."/>
            <person name="Chen C.L."/>
            <person name="Cognat V."/>
            <person name="Croft M.T."/>
            <person name="Dent R."/>
            <person name="Dutcher S."/>
            <person name="Fernandez E."/>
            <person name="Fukuzawa H."/>
            <person name="Gonzalez-Ballester D."/>
            <person name="Gonzalez-Halphen D."/>
            <person name="Hallmann A."/>
            <person name="Hanikenne M."/>
            <person name="Hippler M."/>
            <person name="Inwood W."/>
            <person name="Jabbari K."/>
            <person name="Kalanon M."/>
            <person name="Kuras R."/>
            <person name="Lefebvre P.A."/>
            <person name="Lemaire S.D."/>
            <person name="Lobanov A.V."/>
            <person name="Lohr M."/>
            <person name="Manuell A."/>
            <person name="Meier I."/>
            <person name="Mets L."/>
            <person name="Mittag M."/>
            <person name="Mittelmeier T."/>
            <person name="Moroney J.V."/>
            <person name="Moseley J."/>
            <person name="Napoli C."/>
            <person name="Nedelcu A.M."/>
            <person name="Niyogi K."/>
            <person name="Novoselov S.V."/>
            <person name="Paulsen I.T."/>
            <person name="Pazour G."/>
            <person name="Purton S."/>
            <person name="Ral J.P."/>
            <person name="Riano-Pachon D.M."/>
            <person name="Riekhof W."/>
            <person name="Rymarquis L."/>
            <person name="Schroda M."/>
            <person name="Stern D."/>
            <person name="Umen J."/>
            <person name="Willows R."/>
            <person name="Wilson N."/>
            <person name="Zimmer S.L."/>
            <person name="Allmer J."/>
            <person name="Balk J."/>
            <person name="Bisova K."/>
            <person name="Chen C.J."/>
            <person name="Elias M."/>
            <person name="Gendler K."/>
            <person name="Hauser C."/>
            <person name="Lamb M.R."/>
            <person name="Ledford H."/>
            <person name="Long J.C."/>
            <person name="Minagawa J."/>
            <person name="Page M.D."/>
            <person name="Pan J."/>
            <person name="Pootakham W."/>
            <person name="Roje S."/>
            <person name="Rose A."/>
            <person name="Stahlberg E."/>
            <person name="Terauchi A.M."/>
            <person name="Yang P."/>
            <person name="Ball S."/>
            <person name="Bowler C."/>
            <person name="Dieckmann C.L."/>
            <person name="Gladyshev V.N."/>
            <person name="Green P."/>
            <person name="Jorgensen R."/>
            <person name="Mayfield S."/>
            <person name="Mueller-Roeber B."/>
            <person name="Rajamani S."/>
            <person name="Sayre R.T."/>
            <person name="Brokstein P."/>
            <person name="Dubchak I."/>
            <person name="Goodstein D."/>
            <person name="Hornick L."/>
            <person name="Huang Y.W."/>
            <person name="Jhaveri J."/>
            <person name="Luo Y."/>
            <person name="Martinez D."/>
            <person name="Ngau W.C."/>
            <person name="Otillar B."/>
            <person name="Poliakov A."/>
            <person name="Porter A."/>
            <person name="Szajkowski L."/>
            <person name="Werner G."/>
            <person name="Zhou K."/>
            <person name="Grigoriev I.V."/>
            <person name="Rokhsar D.S."/>
            <person name="Grossman A.R."/>
        </authorList>
    </citation>
    <scope>NUCLEOTIDE SEQUENCE [LARGE SCALE GENOMIC DNA]</scope>
    <source>
        <strain evidence="4">CC-503</strain>
    </source>
</reference>
<dbReference type="InParanoid" id="A0A2K3E0N5"/>
<protein>
    <submittedName>
        <fullName evidence="3">Uncharacterized protein</fullName>
    </submittedName>
</protein>
<feature type="region of interest" description="Disordered" evidence="1">
    <location>
        <begin position="121"/>
        <end position="176"/>
    </location>
</feature>
<organism evidence="3 4">
    <name type="scientific">Chlamydomonas reinhardtii</name>
    <name type="common">Chlamydomonas smithii</name>
    <dbReference type="NCBI Taxonomy" id="3055"/>
    <lineage>
        <taxon>Eukaryota</taxon>
        <taxon>Viridiplantae</taxon>
        <taxon>Chlorophyta</taxon>
        <taxon>core chlorophytes</taxon>
        <taxon>Chlorophyceae</taxon>
        <taxon>CS clade</taxon>
        <taxon>Chlamydomonadales</taxon>
        <taxon>Chlamydomonadaceae</taxon>
        <taxon>Chlamydomonas</taxon>
    </lineage>
</organism>
<dbReference type="GeneID" id="66052272"/>
<feature type="transmembrane region" description="Helical" evidence="2">
    <location>
        <begin position="535"/>
        <end position="553"/>
    </location>
</feature>
<accession>A0A2K3E0N5</accession>
<dbReference type="PaxDb" id="3055-EDP06878"/>
<keyword evidence="4" id="KW-1185">Reference proteome</keyword>